<dbReference type="EC" id="2.7.7.19" evidence="4"/>
<dbReference type="GO" id="GO:0031123">
    <property type="term" value="P:RNA 3'-end processing"/>
    <property type="evidence" value="ECO:0007669"/>
    <property type="project" value="InterPro"/>
</dbReference>
<keyword evidence="5" id="KW-0507">mRNA processing</keyword>
<dbReference type="SUPFAM" id="SSF81301">
    <property type="entry name" value="Nucleotidyltransferase"/>
    <property type="match status" value="1"/>
</dbReference>
<keyword evidence="10 14" id="KW-0460">Magnesium</keyword>
<comment type="caution">
    <text evidence="19">The sequence shown here is derived from an EMBL/GenBank/DDBJ whole genome shotgun (WGS) entry which is preliminary data.</text>
</comment>
<evidence type="ECO:0000313" key="20">
    <source>
        <dbReference type="Proteomes" id="UP000275408"/>
    </source>
</evidence>
<dbReference type="PANTHER" id="PTHR10682">
    <property type="entry name" value="POLY A POLYMERASE"/>
    <property type="match status" value="1"/>
</dbReference>
<evidence type="ECO:0000256" key="7">
    <source>
        <dbReference type="ARBA" id="ARBA00022723"/>
    </source>
</evidence>
<dbReference type="FunFam" id="3.30.460.10:FF:000002">
    <property type="entry name" value="Poly(A) polymerase alpha, putative"/>
    <property type="match status" value="1"/>
</dbReference>
<evidence type="ECO:0000256" key="12">
    <source>
        <dbReference type="ARBA" id="ARBA00048830"/>
    </source>
</evidence>
<dbReference type="Gene3D" id="3.30.70.590">
    <property type="entry name" value="Poly(A) polymerase predicted RNA binding domain"/>
    <property type="match status" value="1"/>
</dbReference>
<dbReference type="FunFam" id="1.10.1410.10:FF:000001">
    <property type="entry name" value="Putative poly(A) polymerase gamma"/>
    <property type="match status" value="1"/>
</dbReference>
<proteinExistence type="inferred from homology"/>
<dbReference type="Proteomes" id="UP000275408">
    <property type="component" value="Unassembled WGS sequence"/>
</dbReference>
<feature type="binding site" evidence="14">
    <location>
        <position position="108"/>
    </location>
    <ligand>
        <name>Mg(2+)</name>
        <dbReference type="ChEBI" id="CHEBI:18420"/>
        <label>2</label>
        <note>catalytic</note>
    </ligand>
</feature>
<feature type="binding site" evidence="14">
    <location>
        <position position="106"/>
    </location>
    <ligand>
        <name>Mg(2+)</name>
        <dbReference type="ChEBI" id="CHEBI:18420"/>
        <label>1</label>
        <note>catalytic</note>
    </ligand>
</feature>
<name>A0A3M6U0I6_POCDA</name>
<feature type="compositionally biased region" description="Polar residues" evidence="15">
    <location>
        <begin position="521"/>
        <end position="547"/>
    </location>
</feature>
<evidence type="ECO:0000313" key="19">
    <source>
        <dbReference type="EMBL" id="RMX46998.1"/>
    </source>
</evidence>
<feature type="binding site" evidence="13">
    <location>
        <begin position="239"/>
        <end position="240"/>
    </location>
    <ligand>
        <name>ATP</name>
        <dbReference type="ChEBI" id="CHEBI:30616"/>
    </ligand>
</feature>
<dbReference type="Pfam" id="PF04926">
    <property type="entry name" value="PAP_RNA-bind"/>
    <property type="match status" value="2"/>
</dbReference>
<dbReference type="STRING" id="46731.A0A3M6U0I6"/>
<dbReference type="InterPro" id="IPR007012">
    <property type="entry name" value="PolA_pol_cen_dom"/>
</dbReference>
<gene>
    <name evidence="19" type="ORF">pdam_00022828</name>
</gene>
<dbReference type="Gene3D" id="3.30.460.10">
    <property type="entry name" value="Beta Polymerase, domain 2"/>
    <property type="match status" value="1"/>
</dbReference>
<feature type="domain" description="Poly(A) polymerase RNA-binding" evidence="16">
    <location>
        <begin position="363"/>
        <end position="419"/>
    </location>
</feature>
<feature type="compositionally biased region" description="Basic and acidic residues" evidence="15">
    <location>
        <begin position="614"/>
        <end position="626"/>
    </location>
</feature>
<dbReference type="GO" id="GO:0046872">
    <property type="term" value="F:metal ion binding"/>
    <property type="evidence" value="ECO:0007669"/>
    <property type="project" value="UniProtKB-KW"/>
</dbReference>
<comment type="cofactor">
    <cofactor evidence="14">
        <name>Mg(2+)</name>
        <dbReference type="ChEBI" id="CHEBI:18420"/>
    </cofactor>
    <text evidence="14">Binds 2 magnesium ions. Also active with manganese.</text>
</comment>
<keyword evidence="7 14" id="KW-0479">Metal-binding</keyword>
<feature type="domain" description="Poly(A) polymerase nucleotidyltransferase" evidence="18">
    <location>
        <begin position="14"/>
        <end position="207"/>
    </location>
</feature>
<comment type="similarity">
    <text evidence="3">Belongs to the poly(A) polymerase family.</text>
</comment>
<evidence type="ECO:0000256" key="9">
    <source>
        <dbReference type="ARBA" id="ARBA00022840"/>
    </source>
</evidence>
<feature type="compositionally biased region" description="Basic and acidic residues" evidence="15">
    <location>
        <begin position="655"/>
        <end position="665"/>
    </location>
</feature>
<feature type="binding site" evidence="13">
    <location>
        <position position="221"/>
    </location>
    <ligand>
        <name>ATP</name>
        <dbReference type="ChEBI" id="CHEBI:30616"/>
    </ligand>
</feature>
<dbReference type="AlphaFoldDB" id="A0A3M6U0I6"/>
<dbReference type="CDD" id="cd05402">
    <property type="entry name" value="NT_PAP_TUTase"/>
    <property type="match status" value="1"/>
</dbReference>
<feature type="domain" description="Poly(A) polymerase central" evidence="17">
    <location>
        <begin position="212"/>
        <end position="360"/>
    </location>
</feature>
<sequence length="769" mass="84207">MSSSASGQTQKSYGITSPISLAGPKPGDITLTKALEESLKPYGVFESEEELQHRIVVLGKLNTLVKQWIIDTSLAKNMPESVANSVGGKIFTFGSYRLGVHTKGADIDTLLVAPRHIDRSDFFGTFYEILKNNEDVKELRAVENAFVPVIKLVFCNIEMDLLFARLALPEVPDDLSLLDESLLKNLDPKCVRSLNGCRVTDEILHLVPNIENFRLTLRAVKLWAKNRGIYSNVLGFLGGVSWAMLVARTCQLYPNAVAATLLQKFFLVFSKWDWPNPVLLKNITQPAEKLGLNFPVWDPRYNPADRYHLMPIITPAFPQQNSTFNVSMSTRSIMNEEFEIGLAITSDVLIGKSTWDALFQPPNFFSKYKHYIVLSAISNSEEDHLEWIGLVESKVRILVSNLENTQFVTLAHVKPKSFAPLEPDKASPTNRWFIGLQFEKKENVNVDLTGAIQMFTNTVHTQAVTAKMFKEGMRIEAIHVKKKQLSKYLPPSVLKQKKKSSIVQPGSATSGGKSAKGDVSLDSTLNASDASLEITSEPSNDSVELTGSSENSEEASVATVSSSDDKKVNPDSTVSSVSTVGEVTSSDTTSVTSQPSAASPDKPAGLKRAGSPSEDEKGSKKRRVDDAEITTTSSVNSLNGNDGRKRPNSNLIDGESPHEKKKDGADLDSVNANTQMRESDVKGSTKTENCAKTGDNKLENLTDSNNPVESKDGVSAAVKRSISPTNEEKHSEKKLKSANEDLEKELTDEGPPPAGQIPVVKNAIKIKLK</sequence>
<evidence type="ECO:0000256" key="1">
    <source>
        <dbReference type="ARBA" id="ARBA00001936"/>
    </source>
</evidence>
<feature type="binding site" evidence="13">
    <location>
        <position position="102"/>
    </location>
    <ligand>
        <name>ATP</name>
        <dbReference type="ChEBI" id="CHEBI:30616"/>
    </ligand>
</feature>
<feature type="compositionally biased region" description="Low complexity" evidence="15">
    <location>
        <begin position="572"/>
        <end position="593"/>
    </location>
</feature>
<evidence type="ECO:0000256" key="8">
    <source>
        <dbReference type="ARBA" id="ARBA00022741"/>
    </source>
</evidence>
<feature type="binding site" evidence="14">
    <location>
        <position position="160"/>
    </location>
    <ligand>
        <name>Mg(2+)</name>
        <dbReference type="ChEBI" id="CHEBI:18420"/>
        <label>2</label>
        <note>catalytic</note>
    </ligand>
</feature>
<evidence type="ECO:0000256" key="4">
    <source>
        <dbReference type="ARBA" id="ARBA00012388"/>
    </source>
</evidence>
<reference evidence="19 20" key="1">
    <citation type="journal article" date="2018" name="Sci. Rep.">
        <title>Comparative analysis of the Pocillopora damicornis genome highlights role of immune system in coral evolution.</title>
        <authorList>
            <person name="Cunning R."/>
            <person name="Bay R.A."/>
            <person name="Gillette P."/>
            <person name="Baker A.C."/>
            <person name="Traylor-Knowles N."/>
        </authorList>
    </citation>
    <scope>NUCLEOTIDE SEQUENCE [LARGE SCALE GENOMIC DNA]</scope>
    <source>
        <strain evidence="19">RSMAS</strain>
        <tissue evidence="19">Whole animal</tissue>
    </source>
</reference>
<evidence type="ECO:0000259" key="16">
    <source>
        <dbReference type="Pfam" id="PF04926"/>
    </source>
</evidence>
<feature type="compositionally biased region" description="Basic and acidic residues" evidence="15">
    <location>
        <begin position="726"/>
        <end position="747"/>
    </location>
</feature>
<evidence type="ECO:0000256" key="5">
    <source>
        <dbReference type="ARBA" id="ARBA00022664"/>
    </source>
</evidence>
<dbReference type="PANTHER" id="PTHR10682:SF10">
    <property type="entry name" value="POLYNUCLEOTIDE ADENYLYLTRANSFERASE"/>
    <property type="match status" value="1"/>
</dbReference>
<keyword evidence="20" id="KW-1185">Reference proteome</keyword>
<dbReference type="EMBL" id="RCHS01002512">
    <property type="protein sequence ID" value="RMX46998.1"/>
    <property type="molecule type" value="Genomic_DNA"/>
</dbReference>
<comment type="cofactor">
    <cofactor evidence="1">
        <name>Mn(2+)</name>
        <dbReference type="ChEBI" id="CHEBI:29035"/>
    </cofactor>
</comment>
<evidence type="ECO:0000256" key="6">
    <source>
        <dbReference type="ARBA" id="ARBA00022679"/>
    </source>
</evidence>
<comment type="subcellular location">
    <subcellularLocation>
        <location evidence="2">Nucleus</location>
    </subcellularLocation>
</comment>
<evidence type="ECO:0000256" key="13">
    <source>
        <dbReference type="PIRSR" id="PIRSR018425-1"/>
    </source>
</evidence>
<keyword evidence="6" id="KW-0808">Transferase</keyword>
<dbReference type="SUPFAM" id="SSF55003">
    <property type="entry name" value="PAP/Archaeal CCA-adding enzyme, C-terminal domain"/>
    <property type="match status" value="1"/>
</dbReference>
<comment type="catalytic activity">
    <reaction evidence="12">
        <text>RNA(n) + ATP = RNA(n)-3'-adenine ribonucleotide + diphosphate</text>
        <dbReference type="Rhea" id="RHEA:11332"/>
        <dbReference type="Rhea" id="RHEA-COMP:14527"/>
        <dbReference type="Rhea" id="RHEA-COMP:17347"/>
        <dbReference type="ChEBI" id="CHEBI:30616"/>
        <dbReference type="ChEBI" id="CHEBI:33019"/>
        <dbReference type="ChEBI" id="CHEBI:140395"/>
        <dbReference type="ChEBI" id="CHEBI:173115"/>
        <dbReference type="EC" id="2.7.7.19"/>
    </reaction>
</comment>
<dbReference type="InterPro" id="IPR043519">
    <property type="entry name" value="NT_sf"/>
</dbReference>
<dbReference type="InterPro" id="IPR048840">
    <property type="entry name" value="PolA_pol_NTPase"/>
</dbReference>
<evidence type="ECO:0000259" key="18">
    <source>
        <dbReference type="Pfam" id="PF20750"/>
    </source>
</evidence>
<keyword evidence="8 13" id="KW-0547">Nucleotide-binding</keyword>
<feature type="region of interest" description="Disordered" evidence="15">
    <location>
        <begin position="496"/>
        <end position="758"/>
    </location>
</feature>
<dbReference type="GO" id="GO:0003723">
    <property type="term" value="F:RNA binding"/>
    <property type="evidence" value="ECO:0007669"/>
    <property type="project" value="UniProtKB-UniRule"/>
</dbReference>
<evidence type="ECO:0000256" key="15">
    <source>
        <dbReference type="SAM" id="MobiDB-lite"/>
    </source>
</evidence>
<feature type="binding site" evidence="13">
    <location>
        <begin position="93"/>
        <end position="95"/>
    </location>
    <ligand>
        <name>ATP</name>
        <dbReference type="ChEBI" id="CHEBI:30616"/>
    </ligand>
</feature>
<dbReference type="SUPFAM" id="SSF81631">
    <property type="entry name" value="PAP/OAS1 substrate-binding domain"/>
    <property type="match status" value="1"/>
</dbReference>
<feature type="binding site" evidence="13">
    <location>
        <position position="160"/>
    </location>
    <ligand>
        <name>ATP</name>
        <dbReference type="ChEBI" id="CHEBI:30616"/>
    </ligand>
</feature>
<dbReference type="GO" id="GO:1990817">
    <property type="term" value="F:poly(A) RNA polymerase activity"/>
    <property type="evidence" value="ECO:0007669"/>
    <property type="project" value="UniProtKB-UniRule"/>
</dbReference>
<protein>
    <recommendedName>
        <fullName evidence="4">polynucleotide adenylyltransferase</fullName>
        <ecNumber evidence="4">2.7.7.19</ecNumber>
    </recommendedName>
</protein>
<evidence type="ECO:0000256" key="2">
    <source>
        <dbReference type="ARBA" id="ARBA00004123"/>
    </source>
</evidence>
<dbReference type="GO" id="GO:0005634">
    <property type="term" value="C:nucleus"/>
    <property type="evidence" value="ECO:0007669"/>
    <property type="project" value="UniProtKB-SubCell"/>
</dbReference>
<dbReference type="Pfam" id="PF20750">
    <property type="entry name" value="PAP_NTPase"/>
    <property type="match status" value="1"/>
</dbReference>
<dbReference type="Pfam" id="PF04928">
    <property type="entry name" value="PAP_central"/>
    <property type="match status" value="1"/>
</dbReference>
<organism evidence="19 20">
    <name type="scientific">Pocillopora damicornis</name>
    <name type="common">Cauliflower coral</name>
    <name type="synonym">Millepora damicornis</name>
    <dbReference type="NCBI Taxonomy" id="46731"/>
    <lineage>
        <taxon>Eukaryota</taxon>
        <taxon>Metazoa</taxon>
        <taxon>Cnidaria</taxon>
        <taxon>Anthozoa</taxon>
        <taxon>Hexacorallia</taxon>
        <taxon>Scleractinia</taxon>
        <taxon>Astrocoeniina</taxon>
        <taxon>Pocilloporidae</taxon>
        <taxon>Pocillopora</taxon>
    </lineage>
</organism>
<dbReference type="InterPro" id="IPR007010">
    <property type="entry name" value="PolA_pol_RNA-bd_dom"/>
</dbReference>
<accession>A0A3M6U0I6</accession>
<feature type="compositionally biased region" description="Polar residues" evidence="15">
    <location>
        <begin position="629"/>
        <end position="640"/>
    </location>
</feature>
<keyword evidence="11" id="KW-0539">Nucleus</keyword>
<evidence type="ECO:0000256" key="10">
    <source>
        <dbReference type="ARBA" id="ARBA00022842"/>
    </source>
</evidence>
<feature type="compositionally biased region" description="Low complexity" evidence="15">
    <location>
        <begin position="548"/>
        <end position="562"/>
    </location>
</feature>
<keyword evidence="9 13" id="KW-0067">ATP-binding</keyword>
<dbReference type="OrthoDB" id="412748at2759"/>
<evidence type="ECO:0000259" key="17">
    <source>
        <dbReference type="Pfam" id="PF04928"/>
    </source>
</evidence>
<dbReference type="InterPro" id="IPR011068">
    <property type="entry name" value="NuclTrfase_I-like_C"/>
</dbReference>
<feature type="binding site" evidence="14">
    <location>
        <position position="106"/>
    </location>
    <ligand>
        <name>Mg(2+)</name>
        <dbReference type="ChEBI" id="CHEBI:18420"/>
        <label>2</label>
        <note>catalytic</note>
    </ligand>
</feature>
<dbReference type="GO" id="GO:0006397">
    <property type="term" value="P:mRNA processing"/>
    <property type="evidence" value="ECO:0007669"/>
    <property type="project" value="UniProtKB-KW"/>
</dbReference>
<evidence type="ECO:0000256" key="11">
    <source>
        <dbReference type="ARBA" id="ARBA00023242"/>
    </source>
</evidence>
<feature type="binding site" evidence="13">
    <location>
        <position position="230"/>
    </location>
    <ligand>
        <name>ATP</name>
        <dbReference type="ChEBI" id="CHEBI:30616"/>
    </ligand>
</feature>
<evidence type="ECO:0000256" key="3">
    <source>
        <dbReference type="ARBA" id="ARBA00010912"/>
    </source>
</evidence>
<feature type="binding site" evidence="13">
    <location>
        <begin position="106"/>
        <end position="108"/>
    </location>
    <ligand>
        <name>ATP</name>
        <dbReference type="ChEBI" id="CHEBI:30616"/>
    </ligand>
</feature>
<dbReference type="Gene3D" id="1.10.1410.10">
    <property type="match status" value="1"/>
</dbReference>
<feature type="binding site" evidence="14">
    <location>
        <position position="108"/>
    </location>
    <ligand>
        <name>Mg(2+)</name>
        <dbReference type="ChEBI" id="CHEBI:18420"/>
        <label>1</label>
        <note>catalytic</note>
    </ligand>
</feature>
<evidence type="ECO:0000256" key="14">
    <source>
        <dbReference type="PIRSR" id="PIRSR018425-2"/>
    </source>
</evidence>
<feature type="domain" description="Poly(A) polymerase RNA-binding" evidence="16">
    <location>
        <begin position="429"/>
        <end position="496"/>
    </location>
</feature>
<dbReference type="GO" id="GO:0005524">
    <property type="term" value="F:ATP binding"/>
    <property type="evidence" value="ECO:0007669"/>
    <property type="project" value="UniProtKB-UniRule"/>
</dbReference>